<proteinExistence type="predicted"/>
<sequence>MAVAVHHGLKPSSGGQRCRLQSFTHLDYTLTVLKNNNLAHSSNQASEPLFFQRCFSTPCLSLGAKVEEECDVNPRIEILGGSTASDVRALVVEVAIAIASGVNPIAVSGGLGGVYYMNSRNGRKVAIAKPVDEEPLAFNNPKGFGGLMLGQPGLKRSIRIGETGVRELAAYLLDHGGFSGVPPTALVKICNVPFHVNNTSAVPPSNYKIASLQRFVDHEFDAGEMGPTCFSVASVHKIGILDLRLLNLDRHSGNILAKKPASDAPVAGSVELVPIDHGLCLPEWIDDPFFEWLHWPQAAVPFSESECEYISSLDPFKDAELLRNELPSIKESSIRVLVLCTILLKSTAEAGLCLADIGEMMTRRFSGGEERCSVLEEICLQCKASLPGEMSGTEDKAGETSDETMQFEMETDIYPAGETAGFLGLQETLQGMLNPPKVMRLSSLQSLSGIPDSPLSSICEQDDESGDMGAELDDPKQAIMNRSVSFSVPQHMNEGEGISLGDMSEDEWGLFLESFEKLLPQVIEDTKCKGLKQRLGTSCEF</sequence>
<dbReference type="Proteomes" id="UP001057402">
    <property type="component" value="Chromosome 7"/>
</dbReference>
<comment type="caution">
    <text evidence="1">The sequence shown here is derived from an EMBL/GenBank/DDBJ whole genome shotgun (WGS) entry which is preliminary data.</text>
</comment>
<reference evidence="2" key="1">
    <citation type="journal article" date="2023" name="Front. Plant Sci.">
        <title>Chromosomal-level genome assembly of Melastoma candidum provides insights into trichome evolution.</title>
        <authorList>
            <person name="Zhong Y."/>
            <person name="Wu W."/>
            <person name="Sun C."/>
            <person name="Zou P."/>
            <person name="Liu Y."/>
            <person name="Dai S."/>
            <person name="Zhou R."/>
        </authorList>
    </citation>
    <scope>NUCLEOTIDE SEQUENCE [LARGE SCALE GENOMIC DNA]</scope>
</reference>
<organism evidence="1 2">
    <name type="scientific">Melastoma candidum</name>
    <dbReference type="NCBI Taxonomy" id="119954"/>
    <lineage>
        <taxon>Eukaryota</taxon>
        <taxon>Viridiplantae</taxon>
        <taxon>Streptophyta</taxon>
        <taxon>Embryophyta</taxon>
        <taxon>Tracheophyta</taxon>
        <taxon>Spermatophyta</taxon>
        <taxon>Magnoliopsida</taxon>
        <taxon>eudicotyledons</taxon>
        <taxon>Gunneridae</taxon>
        <taxon>Pentapetalae</taxon>
        <taxon>rosids</taxon>
        <taxon>malvids</taxon>
        <taxon>Myrtales</taxon>
        <taxon>Melastomataceae</taxon>
        <taxon>Melastomatoideae</taxon>
        <taxon>Melastomateae</taxon>
        <taxon>Melastoma</taxon>
    </lineage>
</organism>
<name>A0ACB9NX33_9MYRT</name>
<dbReference type="EMBL" id="CM042886">
    <property type="protein sequence ID" value="KAI4341215.1"/>
    <property type="molecule type" value="Genomic_DNA"/>
</dbReference>
<evidence type="ECO:0000313" key="1">
    <source>
        <dbReference type="EMBL" id="KAI4341215.1"/>
    </source>
</evidence>
<evidence type="ECO:0000313" key="2">
    <source>
        <dbReference type="Proteomes" id="UP001057402"/>
    </source>
</evidence>
<gene>
    <name evidence="1" type="ORF">MLD38_025966</name>
</gene>
<protein>
    <submittedName>
        <fullName evidence="1">Uncharacterized protein</fullName>
    </submittedName>
</protein>
<accession>A0ACB9NX33</accession>
<keyword evidence="2" id="KW-1185">Reference proteome</keyword>